<dbReference type="InterPro" id="IPR003439">
    <property type="entry name" value="ABC_transporter-like_ATP-bd"/>
</dbReference>
<evidence type="ECO:0000259" key="4">
    <source>
        <dbReference type="PROSITE" id="PS50893"/>
    </source>
</evidence>
<dbReference type="GO" id="GO:0016887">
    <property type="term" value="F:ATP hydrolysis activity"/>
    <property type="evidence" value="ECO:0007669"/>
    <property type="project" value="InterPro"/>
</dbReference>
<dbReference type="PROSITE" id="PS50893">
    <property type="entry name" value="ABC_TRANSPORTER_2"/>
    <property type="match status" value="1"/>
</dbReference>
<evidence type="ECO:0000256" key="1">
    <source>
        <dbReference type="ARBA" id="ARBA00022448"/>
    </source>
</evidence>
<dbReference type="InterPro" id="IPR027417">
    <property type="entry name" value="P-loop_NTPase"/>
</dbReference>
<reference evidence="5" key="1">
    <citation type="journal article" date="2014" name="Int. J. Syst. Evol. Microbiol.">
        <title>Complete genome sequence of Corynebacterium casei LMG S-19264T (=DSM 44701T), isolated from a smear-ripened cheese.</title>
        <authorList>
            <consortium name="US DOE Joint Genome Institute (JGI-PGF)"/>
            <person name="Walter F."/>
            <person name="Albersmeier A."/>
            <person name="Kalinowski J."/>
            <person name="Ruckert C."/>
        </authorList>
    </citation>
    <scope>NUCLEOTIDE SEQUENCE</scope>
    <source>
        <strain evidence="5">CGMCC 1.12987</strain>
    </source>
</reference>
<dbReference type="PANTHER" id="PTHR42788:SF13">
    <property type="entry name" value="ALIPHATIC SULFONATES IMPORT ATP-BINDING PROTEIN SSUB"/>
    <property type="match status" value="1"/>
</dbReference>
<dbReference type="InterPro" id="IPR050166">
    <property type="entry name" value="ABC_transporter_ATP-bind"/>
</dbReference>
<keyword evidence="6" id="KW-1185">Reference proteome</keyword>
<dbReference type="RefSeq" id="WP_188530811.1">
    <property type="nucleotide sequence ID" value="NZ_BMGR01000005.1"/>
</dbReference>
<evidence type="ECO:0000313" key="5">
    <source>
        <dbReference type="EMBL" id="GGG01979.1"/>
    </source>
</evidence>
<accession>A0A917FTK4</accession>
<dbReference type="SUPFAM" id="SSF52540">
    <property type="entry name" value="P-loop containing nucleoside triphosphate hydrolases"/>
    <property type="match status" value="1"/>
</dbReference>
<dbReference type="SMART" id="SM00382">
    <property type="entry name" value="AAA"/>
    <property type="match status" value="1"/>
</dbReference>
<dbReference type="Proteomes" id="UP000644756">
    <property type="component" value="Unassembled WGS sequence"/>
</dbReference>
<dbReference type="Pfam" id="PF00005">
    <property type="entry name" value="ABC_tran"/>
    <property type="match status" value="1"/>
</dbReference>
<feature type="domain" description="ABC transporter" evidence="4">
    <location>
        <begin position="28"/>
        <end position="256"/>
    </location>
</feature>
<protein>
    <submittedName>
        <fullName evidence="5">Nitrate ABC transporter ATP-binding protein</fullName>
    </submittedName>
</protein>
<dbReference type="Gene3D" id="3.40.50.300">
    <property type="entry name" value="P-loop containing nucleotide triphosphate hydrolases"/>
    <property type="match status" value="1"/>
</dbReference>
<reference evidence="5" key="2">
    <citation type="submission" date="2020-09" db="EMBL/GenBank/DDBJ databases">
        <authorList>
            <person name="Sun Q."/>
            <person name="Zhou Y."/>
        </authorList>
    </citation>
    <scope>NUCLEOTIDE SEQUENCE</scope>
    <source>
        <strain evidence="5">CGMCC 1.12987</strain>
    </source>
</reference>
<dbReference type="EMBL" id="BMGR01000005">
    <property type="protein sequence ID" value="GGG01979.1"/>
    <property type="molecule type" value="Genomic_DNA"/>
</dbReference>
<keyword evidence="1" id="KW-0813">Transport</keyword>
<gene>
    <name evidence="5" type="ORF">GCM10010916_18910</name>
</gene>
<keyword evidence="3 5" id="KW-0067">ATP-binding</keyword>
<proteinExistence type="predicted"/>
<dbReference type="InterPro" id="IPR003593">
    <property type="entry name" value="AAA+_ATPase"/>
</dbReference>
<dbReference type="PROSITE" id="PS00211">
    <property type="entry name" value="ABC_TRANSPORTER_1"/>
    <property type="match status" value="1"/>
</dbReference>
<dbReference type="InterPro" id="IPR017871">
    <property type="entry name" value="ABC_transporter-like_CS"/>
</dbReference>
<keyword evidence="2" id="KW-0547">Nucleotide-binding</keyword>
<dbReference type="CDD" id="cd03293">
    <property type="entry name" value="ABC_NrtD_SsuB_transporters"/>
    <property type="match status" value="1"/>
</dbReference>
<comment type="caution">
    <text evidence="5">The sequence shown here is derived from an EMBL/GenBank/DDBJ whole genome shotgun (WGS) entry which is preliminary data.</text>
</comment>
<evidence type="ECO:0000256" key="2">
    <source>
        <dbReference type="ARBA" id="ARBA00022741"/>
    </source>
</evidence>
<organism evidence="5 6">
    <name type="scientific">Paenibacillus abyssi</name>
    <dbReference type="NCBI Taxonomy" id="1340531"/>
    <lineage>
        <taxon>Bacteria</taxon>
        <taxon>Bacillati</taxon>
        <taxon>Bacillota</taxon>
        <taxon>Bacilli</taxon>
        <taxon>Bacillales</taxon>
        <taxon>Paenibacillaceae</taxon>
        <taxon>Paenibacillus</taxon>
    </lineage>
</organism>
<dbReference type="PANTHER" id="PTHR42788">
    <property type="entry name" value="TAURINE IMPORT ATP-BINDING PROTEIN-RELATED"/>
    <property type="match status" value="1"/>
</dbReference>
<name>A0A917FTK4_9BACL</name>
<sequence>MAQNSLASAVTTERRLDAAKNKLIANRVQIEYFVKRTGEYHLAVEDITLTIAENEFVCIVGPSGCGKSTFLSAVAGLLKHSGGNLSLDGKPITGPCKDLSVVFQSAALLPWRTIIRNVTYGIELWGVPKKEALERAKKMISLVGLSGYEQRYPHELSGGMQQRVNLARALVADPQLLLLDEPFAALDAQTREMMQHELLRIWQENKKTALFITHQINEAIYLADRVVVLSKGPGRIKEIIPIDFPRPRDETIKRDPKFLEYEDRIWALIKEESNE</sequence>
<dbReference type="AlphaFoldDB" id="A0A917FTK4"/>
<evidence type="ECO:0000313" key="6">
    <source>
        <dbReference type="Proteomes" id="UP000644756"/>
    </source>
</evidence>
<evidence type="ECO:0000256" key="3">
    <source>
        <dbReference type="ARBA" id="ARBA00022840"/>
    </source>
</evidence>
<dbReference type="GO" id="GO:0005524">
    <property type="term" value="F:ATP binding"/>
    <property type="evidence" value="ECO:0007669"/>
    <property type="project" value="UniProtKB-KW"/>
</dbReference>